<evidence type="ECO:0000256" key="1">
    <source>
        <dbReference type="SAM" id="Coils"/>
    </source>
</evidence>
<feature type="compositionally biased region" description="Polar residues" evidence="2">
    <location>
        <begin position="49"/>
        <end position="63"/>
    </location>
</feature>
<feature type="compositionally biased region" description="Polar residues" evidence="2">
    <location>
        <begin position="30"/>
        <end position="39"/>
    </location>
</feature>
<proteinExistence type="predicted"/>
<accession>A0A0D2HI90</accession>
<keyword evidence="1" id="KW-0175">Coiled coil</keyword>
<feature type="coiled-coil region" evidence="1">
    <location>
        <begin position="159"/>
        <end position="200"/>
    </location>
</feature>
<dbReference type="VEuPathDB" id="FungiDB:Z518_01480"/>
<feature type="region of interest" description="Disordered" evidence="2">
    <location>
        <begin position="1"/>
        <end position="151"/>
    </location>
</feature>
<feature type="compositionally biased region" description="Polar residues" evidence="2">
    <location>
        <begin position="125"/>
        <end position="139"/>
    </location>
</feature>
<name>A0A0D2HI90_9EURO</name>
<protein>
    <submittedName>
        <fullName evidence="3">Uncharacterized protein</fullName>
    </submittedName>
</protein>
<dbReference type="HOGENOM" id="CLU_535443_0_0_1"/>
<organism evidence="3 4">
    <name type="scientific">Rhinocladiella mackenziei CBS 650.93</name>
    <dbReference type="NCBI Taxonomy" id="1442369"/>
    <lineage>
        <taxon>Eukaryota</taxon>
        <taxon>Fungi</taxon>
        <taxon>Dikarya</taxon>
        <taxon>Ascomycota</taxon>
        <taxon>Pezizomycotina</taxon>
        <taxon>Eurotiomycetes</taxon>
        <taxon>Chaetothyriomycetidae</taxon>
        <taxon>Chaetothyriales</taxon>
        <taxon>Herpotrichiellaceae</taxon>
        <taxon>Rhinocladiella</taxon>
    </lineage>
</organism>
<feature type="compositionally biased region" description="Basic and acidic residues" evidence="2">
    <location>
        <begin position="141"/>
        <end position="151"/>
    </location>
</feature>
<evidence type="ECO:0000313" key="3">
    <source>
        <dbReference type="EMBL" id="KIX10398.1"/>
    </source>
</evidence>
<evidence type="ECO:0000313" key="4">
    <source>
        <dbReference type="Proteomes" id="UP000053617"/>
    </source>
</evidence>
<dbReference type="GeneID" id="25289551"/>
<dbReference type="Proteomes" id="UP000053617">
    <property type="component" value="Unassembled WGS sequence"/>
</dbReference>
<sequence>MPFEDSGGPQHRPLRGHDTPDPMDIDGSASDLQHVSAQATERYVDAGSCIQNQEPSSSSNLEDTNAGKEQRSLSAPWEGYHEVNVSPASGEYRPHEKDVSYDLTSSKRDEGAIHGSGKDTDISNKPKTGTRQSIFSFFSGSDKREPKASEDAYRTETRVAISRAKLQNFEEAYARLERANGDLKRKLQGARAKNDQLFEQWTEGKVGGRWNPLPDDEVRQLLKNLDNDITDWAAKWAVKGLDLGRGPDEFVIEFAAYLSPFVRLTQNGSLPTVICGPPARMREKIPVLLLNGGLWDTIHTKFFKTPFWCFPNHSEALHDIFSQLAKGDPREAQAWRCSLWRLLSPARTSDMTRSQQEVYEDTKNKISDFCDTVASHFESGPACFLLKAESEDHQRDHRAKQLREILRDAAAIAERLWTQNSSLETVDLKYIQERNLTFDVSSPLLQGHRQSRLAGIDDDDEVNNGRKILIVTRPGLVRVEQNEGNGSGRTLAKAIVWLDDLPQGQGARR</sequence>
<evidence type="ECO:0000256" key="2">
    <source>
        <dbReference type="SAM" id="MobiDB-lite"/>
    </source>
</evidence>
<feature type="compositionally biased region" description="Basic and acidic residues" evidence="2">
    <location>
        <begin position="92"/>
        <end position="124"/>
    </location>
</feature>
<dbReference type="OrthoDB" id="4156714at2759"/>
<dbReference type="RefSeq" id="XP_013277534.1">
    <property type="nucleotide sequence ID" value="XM_013422080.1"/>
</dbReference>
<dbReference type="AlphaFoldDB" id="A0A0D2HI90"/>
<reference evidence="3 4" key="1">
    <citation type="submission" date="2015-01" db="EMBL/GenBank/DDBJ databases">
        <title>The Genome Sequence of Rhinocladiella mackenzie CBS 650.93.</title>
        <authorList>
            <consortium name="The Broad Institute Genomics Platform"/>
            <person name="Cuomo C."/>
            <person name="de Hoog S."/>
            <person name="Gorbushina A."/>
            <person name="Stielow B."/>
            <person name="Teixiera M."/>
            <person name="Abouelleil A."/>
            <person name="Chapman S.B."/>
            <person name="Priest M."/>
            <person name="Young S.K."/>
            <person name="Wortman J."/>
            <person name="Nusbaum C."/>
            <person name="Birren B."/>
        </authorList>
    </citation>
    <scope>NUCLEOTIDE SEQUENCE [LARGE SCALE GENOMIC DNA]</scope>
    <source>
        <strain evidence="3 4">CBS 650.93</strain>
    </source>
</reference>
<keyword evidence="4" id="KW-1185">Reference proteome</keyword>
<dbReference type="EMBL" id="KN847475">
    <property type="protein sequence ID" value="KIX10398.1"/>
    <property type="molecule type" value="Genomic_DNA"/>
</dbReference>
<gene>
    <name evidence="3" type="ORF">Z518_01480</name>
</gene>